<sequence>MSENIVLLHGALGSKNQFKELTNILSKELNVLVFDFEGHGGKPITHDYSIDLFTEQTLAFIKENKIQGAHIFGYSMGGYVGLNVARKYNGVIGKIMTLGTKFDWTPAFAEQEVKMLNPVKMQEKVPKFTKYLKKVHSERYWSHVVEQTAKMMSDLGNNPTLQEKEIMHIDNETLIGIGDLDKMVGHEESKRIANSLLKGQFKVIDNCPHPIEQVDKEELARIIIGFITN</sequence>
<evidence type="ECO:0000256" key="1">
    <source>
        <dbReference type="ARBA" id="ARBA00022801"/>
    </source>
</evidence>
<dbReference type="RefSeq" id="WP_324179506.1">
    <property type="nucleotide sequence ID" value="NZ_BAABAW010000007.1"/>
</dbReference>
<feature type="domain" description="AB hydrolase-1" evidence="2">
    <location>
        <begin position="5"/>
        <end position="112"/>
    </location>
</feature>
<dbReference type="Pfam" id="PF00561">
    <property type="entry name" value="Abhydrolase_1"/>
    <property type="match status" value="1"/>
</dbReference>
<reference evidence="3 4" key="1">
    <citation type="journal article" date="2013" name="Int. J. Syst. Evol. Microbiol.">
        <title>Aquimarina gracilis sp. nov., isolated from the gut microflora of a mussel, Mytilus coruscus, and emended description of Aquimarina spongiae.</title>
        <authorList>
            <person name="Park S.C."/>
            <person name="Choe H.N."/>
            <person name="Baik K.S."/>
            <person name="Seong C.N."/>
        </authorList>
    </citation>
    <scope>NUCLEOTIDE SEQUENCE [LARGE SCALE GENOMIC DNA]</scope>
    <source>
        <strain evidence="3 4">PSC32</strain>
    </source>
</reference>
<comment type="caution">
    <text evidence="3">The sequence shown here is derived from an EMBL/GenBank/DDBJ whole genome shotgun (WGS) entry which is preliminary data.</text>
</comment>
<name>A0ABU5ZVF8_9FLAO</name>
<dbReference type="SUPFAM" id="SSF53474">
    <property type="entry name" value="alpha/beta-Hydrolases"/>
    <property type="match status" value="1"/>
</dbReference>
<keyword evidence="4" id="KW-1185">Reference proteome</keyword>
<dbReference type="PANTHER" id="PTHR43798:SF31">
    <property type="entry name" value="AB HYDROLASE SUPERFAMILY PROTEIN YCLE"/>
    <property type="match status" value="1"/>
</dbReference>
<dbReference type="PANTHER" id="PTHR43798">
    <property type="entry name" value="MONOACYLGLYCEROL LIPASE"/>
    <property type="match status" value="1"/>
</dbReference>
<dbReference type="Gene3D" id="3.40.50.1820">
    <property type="entry name" value="alpha/beta hydrolase"/>
    <property type="match status" value="1"/>
</dbReference>
<dbReference type="EMBL" id="JAYKLX010000003">
    <property type="protein sequence ID" value="MEB3345481.1"/>
    <property type="molecule type" value="Genomic_DNA"/>
</dbReference>
<gene>
    <name evidence="3" type="ORF">U6A24_08430</name>
</gene>
<proteinExistence type="predicted"/>
<dbReference type="Proteomes" id="UP001327027">
    <property type="component" value="Unassembled WGS sequence"/>
</dbReference>
<dbReference type="GO" id="GO:0016787">
    <property type="term" value="F:hydrolase activity"/>
    <property type="evidence" value="ECO:0007669"/>
    <property type="project" value="UniProtKB-KW"/>
</dbReference>
<dbReference type="InterPro" id="IPR050266">
    <property type="entry name" value="AB_hydrolase_sf"/>
</dbReference>
<dbReference type="InterPro" id="IPR029058">
    <property type="entry name" value="AB_hydrolase_fold"/>
</dbReference>
<organism evidence="3 4">
    <name type="scientific">Aquimarina gracilis</name>
    <dbReference type="NCBI Taxonomy" id="874422"/>
    <lineage>
        <taxon>Bacteria</taxon>
        <taxon>Pseudomonadati</taxon>
        <taxon>Bacteroidota</taxon>
        <taxon>Flavobacteriia</taxon>
        <taxon>Flavobacteriales</taxon>
        <taxon>Flavobacteriaceae</taxon>
        <taxon>Aquimarina</taxon>
    </lineage>
</organism>
<keyword evidence="1 3" id="KW-0378">Hydrolase</keyword>
<evidence type="ECO:0000313" key="4">
    <source>
        <dbReference type="Proteomes" id="UP001327027"/>
    </source>
</evidence>
<protein>
    <submittedName>
        <fullName evidence="3">Alpha/beta hydrolase</fullName>
    </submittedName>
</protein>
<accession>A0ABU5ZVF8</accession>
<dbReference type="InterPro" id="IPR000073">
    <property type="entry name" value="AB_hydrolase_1"/>
</dbReference>
<evidence type="ECO:0000259" key="2">
    <source>
        <dbReference type="Pfam" id="PF00561"/>
    </source>
</evidence>
<evidence type="ECO:0000313" key="3">
    <source>
        <dbReference type="EMBL" id="MEB3345481.1"/>
    </source>
</evidence>